<dbReference type="EMBL" id="KV907507">
    <property type="protein sequence ID" value="OOF92505.1"/>
    <property type="molecule type" value="Genomic_DNA"/>
</dbReference>
<proteinExistence type="predicted"/>
<dbReference type="STRING" id="602072.A0A1R3RDE9"/>
<feature type="region of interest" description="Disordered" evidence="1">
    <location>
        <begin position="1"/>
        <end position="24"/>
    </location>
</feature>
<feature type="region of interest" description="Disordered" evidence="1">
    <location>
        <begin position="162"/>
        <end position="226"/>
    </location>
</feature>
<name>A0A1R3RDE9_ASPC5</name>
<evidence type="ECO:0000256" key="1">
    <source>
        <dbReference type="SAM" id="MobiDB-lite"/>
    </source>
</evidence>
<protein>
    <recommendedName>
        <fullName evidence="4">Myb-like domain-containing protein</fullName>
    </recommendedName>
</protein>
<gene>
    <name evidence="2" type="ORF">ASPCADRAFT_133520</name>
</gene>
<feature type="compositionally biased region" description="Polar residues" evidence="1">
    <location>
        <begin position="1"/>
        <end position="12"/>
    </location>
</feature>
<evidence type="ECO:0008006" key="4">
    <source>
        <dbReference type="Google" id="ProtNLM"/>
    </source>
</evidence>
<dbReference type="AlphaFoldDB" id="A0A1R3RDE9"/>
<dbReference type="OrthoDB" id="3903267at2759"/>
<accession>A0A1R3RDE9</accession>
<evidence type="ECO:0000313" key="2">
    <source>
        <dbReference type="EMBL" id="OOF92505.1"/>
    </source>
</evidence>
<organism evidence="2 3">
    <name type="scientific">Aspergillus carbonarius (strain ITEM 5010)</name>
    <dbReference type="NCBI Taxonomy" id="602072"/>
    <lineage>
        <taxon>Eukaryota</taxon>
        <taxon>Fungi</taxon>
        <taxon>Dikarya</taxon>
        <taxon>Ascomycota</taxon>
        <taxon>Pezizomycotina</taxon>
        <taxon>Eurotiomycetes</taxon>
        <taxon>Eurotiomycetidae</taxon>
        <taxon>Eurotiales</taxon>
        <taxon>Aspergillaceae</taxon>
        <taxon>Aspergillus</taxon>
        <taxon>Aspergillus subgen. Circumdati</taxon>
    </lineage>
</organism>
<sequence length="392" mass="43152">MVKSLESSQYRMGSSRKSSNRPKKRTLVRWDENLNELLLLTVQSVCNTNSIKIPWADVARTMGHNVTEGAIVQHLAKLRSRRVAAEKDVPPPLRRGGIGALCKSTAESPTESVQGERPNRKSTQSKVGSGGSRSKARHQDTSSDEDWVEGRASRIRKKFPNKKKSVFKAAESAPEQLKYESDEDDMDSSVDSSNDLLAPNARFLEYPNDMGQPETSPSASGSEPKRSKLVVLRYRRYASNDGDTVSHSLGLAVDPVNVHDAASFPQYYQQSSGDNAYSVDNNANFMDLLNQESSVGFAPVGSSSMGMPLHEHGVAAPGNMWQSGLGQPFSSAMYPAYHNAVDVDTAGDSLDFSQGMFDRLAAFEPENYQHLSNSYTQMDETPRPFQVSEDMK</sequence>
<reference evidence="3" key="1">
    <citation type="journal article" date="2017" name="Genome Biol.">
        <title>Comparative genomics reveals high biological diversity and specific adaptations in the industrially and medically important fungal genus Aspergillus.</title>
        <authorList>
            <person name="de Vries R.P."/>
            <person name="Riley R."/>
            <person name="Wiebenga A."/>
            <person name="Aguilar-Osorio G."/>
            <person name="Amillis S."/>
            <person name="Uchima C.A."/>
            <person name="Anderluh G."/>
            <person name="Asadollahi M."/>
            <person name="Askin M."/>
            <person name="Barry K."/>
            <person name="Battaglia E."/>
            <person name="Bayram O."/>
            <person name="Benocci T."/>
            <person name="Braus-Stromeyer S.A."/>
            <person name="Caldana C."/>
            <person name="Canovas D."/>
            <person name="Cerqueira G.C."/>
            <person name="Chen F."/>
            <person name="Chen W."/>
            <person name="Choi C."/>
            <person name="Clum A."/>
            <person name="Dos Santos R.A."/>
            <person name="Damasio A.R."/>
            <person name="Diallinas G."/>
            <person name="Emri T."/>
            <person name="Fekete E."/>
            <person name="Flipphi M."/>
            <person name="Freyberg S."/>
            <person name="Gallo A."/>
            <person name="Gournas C."/>
            <person name="Habgood R."/>
            <person name="Hainaut M."/>
            <person name="Harispe M.L."/>
            <person name="Henrissat B."/>
            <person name="Hilden K.S."/>
            <person name="Hope R."/>
            <person name="Hossain A."/>
            <person name="Karabika E."/>
            <person name="Karaffa L."/>
            <person name="Karanyi Z."/>
            <person name="Krasevec N."/>
            <person name="Kuo A."/>
            <person name="Kusch H."/>
            <person name="LaButti K."/>
            <person name="Lagendijk E.L."/>
            <person name="Lapidus A."/>
            <person name="Levasseur A."/>
            <person name="Lindquist E."/>
            <person name="Lipzen A."/>
            <person name="Logrieco A.F."/>
            <person name="MacCabe A."/>
            <person name="Maekelae M.R."/>
            <person name="Malavazi I."/>
            <person name="Melin P."/>
            <person name="Meyer V."/>
            <person name="Mielnichuk N."/>
            <person name="Miskei M."/>
            <person name="Molnar A.P."/>
            <person name="Mule G."/>
            <person name="Ngan C.Y."/>
            <person name="Orejas M."/>
            <person name="Orosz E."/>
            <person name="Ouedraogo J.P."/>
            <person name="Overkamp K.M."/>
            <person name="Park H.-S."/>
            <person name="Perrone G."/>
            <person name="Piumi F."/>
            <person name="Punt P.J."/>
            <person name="Ram A.F."/>
            <person name="Ramon A."/>
            <person name="Rauscher S."/>
            <person name="Record E."/>
            <person name="Riano-Pachon D.M."/>
            <person name="Robert V."/>
            <person name="Roehrig J."/>
            <person name="Ruller R."/>
            <person name="Salamov A."/>
            <person name="Salih N.S."/>
            <person name="Samson R.A."/>
            <person name="Sandor E."/>
            <person name="Sanguinetti M."/>
            <person name="Schuetze T."/>
            <person name="Sepcic K."/>
            <person name="Shelest E."/>
            <person name="Sherlock G."/>
            <person name="Sophianopoulou V."/>
            <person name="Squina F.M."/>
            <person name="Sun H."/>
            <person name="Susca A."/>
            <person name="Todd R.B."/>
            <person name="Tsang A."/>
            <person name="Unkles S.E."/>
            <person name="van de Wiele N."/>
            <person name="van Rossen-Uffink D."/>
            <person name="Oliveira J.V."/>
            <person name="Vesth T.C."/>
            <person name="Visser J."/>
            <person name="Yu J.-H."/>
            <person name="Zhou M."/>
            <person name="Andersen M.R."/>
            <person name="Archer D.B."/>
            <person name="Baker S.E."/>
            <person name="Benoit I."/>
            <person name="Brakhage A.A."/>
            <person name="Braus G.H."/>
            <person name="Fischer R."/>
            <person name="Frisvad J.C."/>
            <person name="Goldman G.H."/>
            <person name="Houbraken J."/>
            <person name="Oakley B."/>
            <person name="Pocsi I."/>
            <person name="Scazzocchio C."/>
            <person name="Seiboth B."/>
            <person name="vanKuyk P.A."/>
            <person name="Wortman J."/>
            <person name="Dyer P.S."/>
            <person name="Grigoriev I.V."/>
        </authorList>
    </citation>
    <scope>NUCLEOTIDE SEQUENCE [LARGE SCALE GENOMIC DNA]</scope>
    <source>
        <strain evidence="3">ITEM 5010</strain>
    </source>
</reference>
<dbReference type="OMA" id="VANTMGH"/>
<dbReference type="VEuPathDB" id="FungiDB:ASPCADRAFT_133520"/>
<keyword evidence="3" id="KW-1185">Reference proteome</keyword>
<feature type="region of interest" description="Disordered" evidence="1">
    <location>
        <begin position="83"/>
        <end position="149"/>
    </location>
</feature>
<dbReference type="Proteomes" id="UP000188318">
    <property type="component" value="Unassembled WGS sequence"/>
</dbReference>
<evidence type="ECO:0000313" key="3">
    <source>
        <dbReference type="Proteomes" id="UP000188318"/>
    </source>
</evidence>